<dbReference type="Gene3D" id="3.90.1200.10">
    <property type="match status" value="1"/>
</dbReference>
<protein>
    <submittedName>
        <fullName evidence="2">Aminoglycoside phosphotransferase</fullName>
    </submittedName>
</protein>
<dbReference type="InterPro" id="IPR002575">
    <property type="entry name" value="Aminoglycoside_PTrfase"/>
</dbReference>
<keyword evidence="3" id="KW-1185">Reference proteome</keyword>
<dbReference type="AlphaFoldDB" id="D0KXE5"/>
<dbReference type="eggNOG" id="COG3178">
    <property type="taxonomic scope" value="Bacteria"/>
</dbReference>
<dbReference type="RefSeq" id="WP_012823195.1">
    <property type="nucleotide sequence ID" value="NC_013422.1"/>
</dbReference>
<dbReference type="Pfam" id="PF01636">
    <property type="entry name" value="APH"/>
    <property type="match status" value="1"/>
</dbReference>
<dbReference type="EMBL" id="CP001801">
    <property type="protein sequence ID" value="ACX95159.1"/>
    <property type="molecule type" value="Genomic_DNA"/>
</dbReference>
<dbReference type="HOGENOM" id="CLU_021467_1_0_6"/>
<dbReference type="OrthoDB" id="9809275at2"/>
<organism evidence="2 3">
    <name type="scientific">Halothiobacillus neapolitanus (strain ATCC 23641 / DSM 15147 / CIP 104769 / NCIMB 8539 / c2)</name>
    <name type="common">Thiobacillus neapolitanus</name>
    <dbReference type="NCBI Taxonomy" id="555778"/>
    <lineage>
        <taxon>Bacteria</taxon>
        <taxon>Pseudomonadati</taxon>
        <taxon>Pseudomonadota</taxon>
        <taxon>Gammaproteobacteria</taxon>
        <taxon>Chromatiales</taxon>
        <taxon>Halothiobacillaceae</taxon>
        <taxon>Halothiobacillus</taxon>
    </lineage>
</organism>
<dbReference type="KEGG" id="hna:Hneap_0296"/>
<evidence type="ECO:0000313" key="2">
    <source>
        <dbReference type="EMBL" id="ACX95159.1"/>
    </source>
</evidence>
<dbReference type="Gene3D" id="3.30.200.20">
    <property type="entry name" value="Phosphorylase Kinase, domain 1"/>
    <property type="match status" value="1"/>
</dbReference>
<dbReference type="InterPro" id="IPR011009">
    <property type="entry name" value="Kinase-like_dom_sf"/>
</dbReference>
<gene>
    <name evidence="2" type="ordered locus">Hneap_0296</name>
</gene>
<dbReference type="STRING" id="555778.Hneap_0296"/>
<dbReference type="SUPFAM" id="SSF56112">
    <property type="entry name" value="Protein kinase-like (PK-like)"/>
    <property type="match status" value="1"/>
</dbReference>
<dbReference type="Proteomes" id="UP000009102">
    <property type="component" value="Chromosome"/>
</dbReference>
<name>D0KXE5_HALNC</name>
<reference evidence="2 3" key="1">
    <citation type="submission" date="2009-10" db="EMBL/GenBank/DDBJ databases">
        <title>Complete sequence of Halothiobacillus neapolitanus c2.</title>
        <authorList>
            <consortium name="US DOE Joint Genome Institute"/>
            <person name="Lucas S."/>
            <person name="Copeland A."/>
            <person name="Lapidus A."/>
            <person name="Glavina del Rio T."/>
            <person name="Tice H."/>
            <person name="Bruce D."/>
            <person name="Goodwin L."/>
            <person name="Pitluck S."/>
            <person name="Davenport K."/>
            <person name="Brettin T."/>
            <person name="Detter J.C."/>
            <person name="Han C."/>
            <person name="Tapia R."/>
            <person name="Larimer F."/>
            <person name="Land M."/>
            <person name="Hauser L."/>
            <person name="Kyrpides N."/>
            <person name="Mikhailova N."/>
            <person name="Kerfeld C."/>
            <person name="Cannon G."/>
            <person name="Heinhort S."/>
        </authorList>
    </citation>
    <scope>NUCLEOTIDE SEQUENCE [LARGE SCALE GENOMIC DNA]</scope>
    <source>
        <strain evidence="3">ATCC 23641 / c2</strain>
    </source>
</reference>
<accession>D0KXE5</accession>
<sequence>MSQRSPNTADERTLALLVFVRSHFPDAPPPAIASSDASARRYWRLRLTNGDTRIIMDAPPPGEDIRPFIEMQERLTVAGVAVPNIFERDTGQGFLVLEDLGDCTFFQWRHGHSIDAVNARLEEAVRLLAPVAQTQTADLPRFDTATLNREMDLFVDWYSAQYHDTPFNAEQTARWQRLRDEISARLQTMPQGFVHRDYHSRNLMVQDDRLVAIDFQDAVRGPRPYDLVSLLRDSYIDWPEELVSKLQAVFWQQCPPDLREIWPLEQMRNDFAWVAVQRHLKVLGIFARLSIRDVKHGYLKDLPLTWKHLHKALAQLPELSGLAELIAPLGPKDQGRTG</sequence>
<proteinExistence type="predicted"/>
<dbReference type="GO" id="GO:0016740">
    <property type="term" value="F:transferase activity"/>
    <property type="evidence" value="ECO:0007669"/>
    <property type="project" value="UniProtKB-KW"/>
</dbReference>
<feature type="domain" description="Aminoglycoside phosphotransferase" evidence="1">
    <location>
        <begin position="34"/>
        <end position="247"/>
    </location>
</feature>
<evidence type="ECO:0000259" key="1">
    <source>
        <dbReference type="Pfam" id="PF01636"/>
    </source>
</evidence>
<keyword evidence="2" id="KW-0808">Transferase</keyword>
<evidence type="ECO:0000313" key="3">
    <source>
        <dbReference type="Proteomes" id="UP000009102"/>
    </source>
</evidence>